<dbReference type="GO" id="GO:0030182">
    <property type="term" value="P:neuron differentiation"/>
    <property type="evidence" value="ECO:0007669"/>
    <property type="project" value="TreeGrafter"/>
</dbReference>
<dbReference type="Gene3D" id="3.30.2460.20">
    <property type="match status" value="1"/>
</dbReference>
<evidence type="ECO:0000256" key="6">
    <source>
        <dbReference type="ARBA" id="ARBA00022687"/>
    </source>
</evidence>
<dbReference type="Pfam" id="PF00110">
    <property type="entry name" value="wnt"/>
    <property type="match status" value="1"/>
</dbReference>
<dbReference type="PRINTS" id="PR01349">
    <property type="entry name" value="WNTPROTEIN"/>
</dbReference>
<dbReference type="AlphaFoldDB" id="A0A2Z6DTM3"/>
<evidence type="ECO:0000256" key="10">
    <source>
        <dbReference type="SAM" id="Phobius"/>
    </source>
</evidence>
<dbReference type="GO" id="GO:0005615">
    <property type="term" value="C:extracellular space"/>
    <property type="evidence" value="ECO:0007669"/>
    <property type="project" value="TreeGrafter"/>
</dbReference>
<dbReference type="GO" id="GO:0005125">
    <property type="term" value="F:cytokine activity"/>
    <property type="evidence" value="ECO:0007669"/>
    <property type="project" value="TreeGrafter"/>
</dbReference>
<dbReference type="GO" id="GO:0005109">
    <property type="term" value="F:frizzled binding"/>
    <property type="evidence" value="ECO:0007669"/>
    <property type="project" value="TreeGrafter"/>
</dbReference>
<proteinExistence type="evidence at transcript level"/>
<keyword evidence="3 9" id="KW-0217">Developmental protein</keyword>
<keyword evidence="4" id="KW-0964">Secreted</keyword>
<dbReference type="PROSITE" id="PS00246">
    <property type="entry name" value="WNT1"/>
    <property type="match status" value="1"/>
</dbReference>
<dbReference type="OrthoDB" id="5945655at2759"/>
<dbReference type="CDD" id="cd19340">
    <property type="entry name" value="Wnt_Wnt8"/>
    <property type="match status" value="1"/>
</dbReference>
<comment type="similarity">
    <text evidence="2 9">Belongs to the Wnt family.</text>
</comment>
<reference evidence="11" key="1">
    <citation type="submission" date="2018-04" db="EMBL/GenBank/DDBJ databases">
        <title>Early embryogenesis of the spider.</title>
        <authorList>
            <person name="Akiyama-Oda Y."/>
            <person name="Oda H."/>
        </authorList>
    </citation>
    <scope>NUCLEOTIDE SEQUENCE</scope>
</reference>
<keyword evidence="8" id="KW-0449">Lipoprotein</keyword>
<keyword evidence="5" id="KW-0272">Extracellular matrix</keyword>
<keyword evidence="10" id="KW-0472">Membrane</keyword>
<dbReference type="InterPro" id="IPR005817">
    <property type="entry name" value="Wnt"/>
</dbReference>
<evidence type="ECO:0000256" key="1">
    <source>
        <dbReference type="ARBA" id="ARBA00004498"/>
    </source>
</evidence>
<dbReference type="PANTHER" id="PTHR12027">
    <property type="entry name" value="WNT RELATED"/>
    <property type="match status" value="1"/>
</dbReference>
<evidence type="ECO:0000256" key="5">
    <source>
        <dbReference type="ARBA" id="ARBA00022530"/>
    </source>
</evidence>
<evidence type="ECO:0000256" key="9">
    <source>
        <dbReference type="RuleBase" id="RU003500"/>
    </source>
</evidence>
<evidence type="ECO:0000256" key="2">
    <source>
        <dbReference type="ARBA" id="ARBA00005683"/>
    </source>
</evidence>
<dbReference type="GO" id="GO:0060070">
    <property type="term" value="P:canonical Wnt signaling pathway"/>
    <property type="evidence" value="ECO:0007669"/>
    <property type="project" value="TreeGrafter"/>
</dbReference>
<dbReference type="EMBL" id="LC379645">
    <property type="protein sequence ID" value="BBD75282.1"/>
    <property type="molecule type" value="mRNA"/>
</dbReference>
<dbReference type="InterPro" id="IPR043158">
    <property type="entry name" value="Wnt_C"/>
</dbReference>
<keyword evidence="6 9" id="KW-0879">Wnt signaling pathway</keyword>
<evidence type="ECO:0000256" key="8">
    <source>
        <dbReference type="ARBA" id="ARBA00023288"/>
    </source>
</evidence>
<keyword evidence="10" id="KW-1133">Transmembrane helix</keyword>
<comment type="function">
    <text evidence="9">Ligand for members of the frizzled family of seven transmembrane receptors.</text>
</comment>
<comment type="subcellular location">
    <subcellularLocation>
        <location evidence="1 9">Secreted</location>
        <location evidence="1 9">Extracellular space</location>
        <location evidence="1 9">Extracellular matrix</location>
    </subcellularLocation>
</comment>
<gene>
    <name evidence="11" type="primary">wnt8</name>
</gene>
<accession>A0A2Z6DTM3</accession>
<feature type="transmembrane region" description="Helical" evidence="10">
    <location>
        <begin position="6"/>
        <end position="32"/>
    </location>
</feature>
<keyword evidence="10" id="KW-0812">Transmembrane</keyword>
<evidence type="ECO:0000256" key="3">
    <source>
        <dbReference type="ARBA" id="ARBA00022473"/>
    </source>
</evidence>
<protein>
    <recommendedName>
        <fullName evidence="9">Protein Wnt</fullName>
    </recommendedName>
</protein>
<dbReference type="PANTHER" id="PTHR12027:SF81">
    <property type="entry name" value="WNT INHIBITOR OF DORSAL PROTEIN"/>
    <property type="match status" value="1"/>
</dbReference>
<evidence type="ECO:0000256" key="7">
    <source>
        <dbReference type="ARBA" id="ARBA00023157"/>
    </source>
</evidence>
<dbReference type="InterPro" id="IPR018161">
    <property type="entry name" value="Wnt_CS"/>
</dbReference>
<name>A0A2Z6DTM3_PARTP</name>
<evidence type="ECO:0000313" key="11">
    <source>
        <dbReference type="EMBL" id="BBD75282.1"/>
    </source>
</evidence>
<dbReference type="SMART" id="SM00097">
    <property type="entry name" value="WNT1"/>
    <property type="match status" value="1"/>
</dbReference>
<dbReference type="GO" id="GO:0045165">
    <property type="term" value="P:cell fate commitment"/>
    <property type="evidence" value="ECO:0007669"/>
    <property type="project" value="TreeGrafter"/>
</dbReference>
<keyword evidence="7" id="KW-1015">Disulfide bond</keyword>
<evidence type="ECO:0000256" key="4">
    <source>
        <dbReference type="ARBA" id="ARBA00022525"/>
    </source>
</evidence>
<sequence length="352" mass="39677">MRIFKLNVIITEVIIASLGILVESAACSSIYFRSLSNIMMSGSKAVDIYADSVAIAAERGMEECRNQFRWEPWGCPKESYNVFLRSQKYPATKEMAFIHAMISASIVITLTRNCSLGHFNSCGCDETKKGPLGCAGWEWGGCSDNVKIGNKMAKHYMDSKEHGRDIQAMINLHNNRVGRMMVKRNMRRMCKCHGVSGSCEMKTCWMRVQELKPIGELLKKAYDSAVPVEYNDNALIRTVKRRRHHHENSIYYQQRPKLPKNQLIYNEISPNYCVGNKTAGVAGVSGRQCSRRTGSDVSDAERASCKTLCRACGYNIQVKTVVVESVCKCKFEWCCDVKCKTCVEKVAQHQCV</sequence>
<organism evidence="11">
    <name type="scientific">Parasteatoda tepidariorum</name>
    <name type="common">Common house spider</name>
    <name type="synonym">Achaearanea tepidariorum</name>
    <dbReference type="NCBI Taxonomy" id="114398"/>
    <lineage>
        <taxon>Eukaryota</taxon>
        <taxon>Metazoa</taxon>
        <taxon>Ecdysozoa</taxon>
        <taxon>Arthropoda</taxon>
        <taxon>Chelicerata</taxon>
        <taxon>Arachnida</taxon>
        <taxon>Araneae</taxon>
        <taxon>Araneomorphae</taxon>
        <taxon>Entelegynae</taxon>
        <taxon>Araneoidea</taxon>
        <taxon>Theridiidae</taxon>
        <taxon>Parasteatoda</taxon>
    </lineage>
</organism>